<comment type="function">
    <text evidence="4">Has a stimulatory effect on the ATPase activity of HSP70 in a dose-dependent and time-dependent manner and hence acts as a co-chaperone of HSP70. Plays an indispensable role in the organization of KRT8/KRT18 filaments. Acts as an endogenous molecular chaperone for neuronal proteins including huntingtin. Suppresses aggregation and toxicity of polyglutamine-containing, aggregation-prone proteins. Also reduces cellular toxicity and caspase-3 activity.</text>
</comment>
<feature type="domain" description="J" evidence="6">
    <location>
        <begin position="3"/>
        <end position="69"/>
    </location>
</feature>
<dbReference type="Pfam" id="PF00226">
    <property type="entry name" value="DnaJ"/>
    <property type="match status" value="1"/>
</dbReference>
<dbReference type="AlphaFoldDB" id="A0A8J0VL57"/>
<evidence type="ECO:0000259" key="6">
    <source>
        <dbReference type="PROSITE" id="PS50076"/>
    </source>
</evidence>
<dbReference type="RefSeq" id="XP_018124255.1">
    <property type="nucleotide sequence ID" value="XM_018268766.2"/>
</dbReference>
<dbReference type="SUPFAM" id="SSF46565">
    <property type="entry name" value="Chaperone J-domain"/>
    <property type="match status" value="1"/>
</dbReference>
<comment type="subcellular location">
    <subcellularLocation>
        <location evidence="1">Cytoplasm</location>
        <location evidence="1">Perinuclear region</location>
    </subcellularLocation>
</comment>
<name>A0A8J0VL57_XENLA</name>
<keyword evidence="3" id="KW-0143">Chaperone</keyword>
<evidence type="ECO:0000256" key="1">
    <source>
        <dbReference type="ARBA" id="ARBA00004556"/>
    </source>
</evidence>
<dbReference type="PANTHER" id="PTHR45168">
    <property type="entry name" value="DNAJ HOMOLOG SUBFAMILY B MEMBER 2"/>
    <property type="match status" value="1"/>
</dbReference>
<comment type="subunit">
    <text evidence="2">Homooligomer.</text>
</comment>
<dbReference type="PRINTS" id="PR00625">
    <property type="entry name" value="JDOMAIN"/>
</dbReference>
<dbReference type="OrthoDB" id="10250354at2759"/>
<dbReference type="PANTHER" id="PTHR45168:SF4">
    <property type="entry name" value="SIMILAR TO DNAJ HOMOLOG SUBFAMILY B MEMBER 6 (HEAT SHOCK PROTEIN J2) (HSJ-2) (MRJ) (MDJ4)"/>
    <property type="match status" value="1"/>
</dbReference>
<dbReference type="CTD" id="495138"/>
<evidence type="ECO:0000256" key="4">
    <source>
        <dbReference type="ARBA" id="ARBA00053129"/>
    </source>
</evidence>
<organism evidence="7 8">
    <name type="scientific">Xenopus laevis</name>
    <name type="common">African clawed frog</name>
    <dbReference type="NCBI Taxonomy" id="8355"/>
    <lineage>
        <taxon>Eukaryota</taxon>
        <taxon>Metazoa</taxon>
        <taxon>Chordata</taxon>
        <taxon>Craniata</taxon>
        <taxon>Vertebrata</taxon>
        <taxon>Euteleostomi</taxon>
        <taxon>Amphibia</taxon>
        <taxon>Batrachia</taxon>
        <taxon>Anura</taxon>
        <taxon>Pipoidea</taxon>
        <taxon>Pipidae</taxon>
        <taxon>Xenopodinae</taxon>
        <taxon>Xenopus</taxon>
        <taxon>Xenopus</taxon>
    </lineage>
</organism>
<dbReference type="AGR" id="Xenbase:XB-GENE-972418"/>
<gene>
    <name evidence="8 9" type="primary">dnajb6.S</name>
</gene>
<evidence type="ECO:0000313" key="9">
    <source>
        <dbReference type="Xenbase" id="XB-GENE-972418"/>
    </source>
</evidence>
<dbReference type="GeneID" id="495138"/>
<dbReference type="KEGG" id="xla:495138"/>
<proteinExistence type="predicted"/>
<protein>
    <submittedName>
        <fullName evidence="8">DnaJ homolog subfamily B member 6-B isoform X1</fullName>
    </submittedName>
</protein>
<dbReference type="Gene3D" id="1.10.287.110">
    <property type="entry name" value="DnaJ domain"/>
    <property type="match status" value="1"/>
</dbReference>
<evidence type="ECO:0000256" key="2">
    <source>
        <dbReference type="ARBA" id="ARBA00011182"/>
    </source>
</evidence>
<dbReference type="InterPro" id="IPR001623">
    <property type="entry name" value="DnaJ_domain"/>
</dbReference>
<dbReference type="GO" id="GO:0030544">
    <property type="term" value="F:Hsp70 protein binding"/>
    <property type="evidence" value="ECO:0007669"/>
    <property type="project" value="InterPro"/>
</dbReference>
<dbReference type="InterPro" id="IPR018253">
    <property type="entry name" value="DnaJ_domain_CS"/>
</dbReference>
<evidence type="ECO:0000256" key="5">
    <source>
        <dbReference type="SAM" id="MobiDB-lite"/>
    </source>
</evidence>
<dbReference type="GO" id="GO:0051082">
    <property type="term" value="F:unfolded protein binding"/>
    <property type="evidence" value="ECO:0007669"/>
    <property type="project" value="InterPro"/>
</dbReference>
<dbReference type="InterPro" id="IPR043183">
    <property type="entry name" value="DNJB2/6-like"/>
</dbReference>
<accession>A0A8J0VL57</accession>
<dbReference type="PROSITE" id="PS50076">
    <property type="entry name" value="DNAJ_2"/>
    <property type="match status" value="1"/>
</dbReference>
<evidence type="ECO:0000313" key="8">
    <source>
        <dbReference type="RefSeq" id="XP_018124255.1"/>
    </source>
</evidence>
<reference evidence="8" key="1">
    <citation type="submission" date="2025-08" db="UniProtKB">
        <authorList>
            <consortium name="RefSeq"/>
        </authorList>
    </citation>
    <scope>IDENTIFICATION</scope>
    <source>
        <strain evidence="8">J_2021</strain>
        <tissue evidence="8">Erythrocytes</tissue>
    </source>
</reference>
<dbReference type="Xenbase" id="XB-GENE-972418">
    <property type="gene designation" value="dnajb6.S"/>
</dbReference>
<sequence length="338" mass="37171">MVEYYDVLGVQRNSSPDDIKKAYRRLALKWHPDKNPDNKEEAERRFKEVAEAYEVLSDSKKRDIYDKYGKEGLAGGGGGGGSHYDVPFQFGFTFRSPDDVFREFFGGRDPFSFDLFAEDPFDDFFGRRGHRGNRSRPGGGSFLSTFGGFPAFGPSFSPFDSGFSSSFGSFGGHGGFTSFSSSSFGGSGMGNVRSVSTSTKIVNGRRVTTKRIVENGQERVEVEEDGQLKSLTINGVADEAALVEECRRRGQNALPFQPSSSSGRSSKPHRPAGLPRHGHNHKSDEEEEEPERMRGTSNWEPPFYSAGVHNEASSDAGVSVRQSSKCTTLKKKICCVLT</sequence>
<evidence type="ECO:0000313" key="7">
    <source>
        <dbReference type="Proteomes" id="UP000186698"/>
    </source>
</evidence>
<dbReference type="CDD" id="cd06257">
    <property type="entry name" value="DnaJ"/>
    <property type="match status" value="1"/>
</dbReference>
<evidence type="ECO:0000256" key="3">
    <source>
        <dbReference type="ARBA" id="ARBA00023186"/>
    </source>
</evidence>
<dbReference type="Proteomes" id="UP000186698">
    <property type="component" value="Chromosome 6S"/>
</dbReference>
<dbReference type="SMART" id="SM00271">
    <property type="entry name" value="DnaJ"/>
    <property type="match status" value="1"/>
</dbReference>
<feature type="region of interest" description="Disordered" evidence="5">
    <location>
        <begin position="253"/>
        <end position="317"/>
    </location>
</feature>
<dbReference type="GO" id="GO:0048471">
    <property type="term" value="C:perinuclear region of cytoplasm"/>
    <property type="evidence" value="ECO:0007669"/>
    <property type="project" value="UniProtKB-SubCell"/>
</dbReference>
<dbReference type="PROSITE" id="PS00636">
    <property type="entry name" value="DNAJ_1"/>
    <property type="match status" value="1"/>
</dbReference>
<dbReference type="FunFam" id="1.10.287.110:FF:000022">
    <property type="entry name" value="DnaJ homolog subfamily B member 6"/>
    <property type="match status" value="1"/>
</dbReference>
<feature type="compositionally biased region" description="Basic residues" evidence="5">
    <location>
        <begin position="266"/>
        <end position="280"/>
    </location>
</feature>
<keyword evidence="7" id="KW-1185">Reference proteome</keyword>
<dbReference type="InterPro" id="IPR036869">
    <property type="entry name" value="J_dom_sf"/>
</dbReference>